<feature type="region of interest" description="Disordered" evidence="1">
    <location>
        <begin position="56"/>
        <end position="103"/>
    </location>
</feature>
<feature type="region of interest" description="Disordered" evidence="1">
    <location>
        <begin position="130"/>
        <end position="155"/>
    </location>
</feature>
<evidence type="ECO:0000313" key="2">
    <source>
        <dbReference type="EMBL" id="KAA6381978.1"/>
    </source>
</evidence>
<dbReference type="Proteomes" id="UP000324800">
    <property type="component" value="Unassembled WGS sequence"/>
</dbReference>
<reference evidence="2 3" key="1">
    <citation type="submission" date="2019-03" db="EMBL/GenBank/DDBJ databases">
        <title>Single cell metagenomics reveals metabolic interactions within the superorganism composed of flagellate Streblomastix strix and complex community of Bacteroidetes bacteria on its surface.</title>
        <authorList>
            <person name="Treitli S.C."/>
            <person name="Kolisko M."/>
            <person name="Husnik F."/>
            <person name="Keeling P."/>
            <person name="Hampl V."/>
        </authorList>
    </citation>
    <scope>NUCLEOTIDE SEQUENCE [LARGE SCALE GENOMIC DNA]</scope>
    <source>
        <strain evidence="2">ST1C</strain>
    </source>
</reference>
<sequence>MAHIVRSPRFITTNPSSTPYGVGPGKYTRDLVDGRFRPGYAPFSVLQKRFDDSLSAVPGPGAYDPSQGKEPLAKRRQMSSLASTSERFEEIRKKRDPGPGNYESKLDWVKPSFRIGGTVKETTRLDDALSPFTTAPSIPTQKQSYGYIDGPQGRLQMKRPPVEGYTGRGIDAPGPGEYQVMEISHNANFNDAHNRNYTIMRSPRSTSNKTIAPGPGAYTPQRPREYDKLALPSTSFVSQTSRNIIFDPKTPGPGSYHVMGNIKKEFPEDHVQSFGVIASRGIGDDSRKGGGIRGRGLLGTGKSASEIGYSVPGPGAYEEPRLLIPKPPSMHPFSQTSSRFTSSTTEVPGPGNYNPIRPDSPSFTTTHPTCANTTSSAFGASSMRFDPNQAAVGIQGGAKASFVMGGRNGVPGPGAYTHEDALVTVFRRRHPTSSFTSGTSRFYTSETLPPGPGAYKTKDSSIRFEPQLTLTGEIHPSSVFIGPPRDKQVAGMIGIGDGAGGGFTFGKNGMNSSGIVVPGPGAYTPDLISAQSSIGVKSTGFQSTQSRFGDRLADIPGPGAYEVQPPELIKRSFNRTITSS</sequence>
<feature type="compositionally biased region" description="Polar residues" evidence="1">
    <location>
        <begin position="436"/>
        <end position="447"/>
    </location>
</feature>
<dbReference type="InterPro" id="IPR010736">
    <property type="entry name" value="SHIPPO-rpt"/>
</dbReference>
<name>A0A5J4VH88_9EUKA</name>
<feature type="compositionally biased region" description="Basic and acidic residues" evidence="1">
    <location>
        <begin position="86"/>
        <end position="97"/>
    </location>
</feature>
<comment type="caution">
    <text evidence="2">The sequence shown here is derived from an EMBL/GenBank/DDBJ whole genome shotgun (WGS) entry which is preliminary data.</text>
</comment>
<evidence type="ECO:0000256" key="1">
    <source>
        <dbReference type="SAM" id="MobiDB-lite"/>
    </source>
</evidence>
<proteinExistence type="predicted"/>
<dbReference type="EMBL" id="SNRW01007027">
    <property type="protein sequence ID" value="KAA6381978.1"/>
    <property type="molecule type" value="Genomic_DNA"/>
</dbReference>
<feature type="compositionally biased region" description="Low complexity" evidence="1">
    <location>
        <begin position="333"/>
        <end position="345"/>
    </location>
</feature>
<feature type="region of interest" description="Disordered" evidence="1">
    <location>
        <begin position="331"/>
        <end position="353"/>
    </location>
</feature>
<organism evidence="2 3">
    <name type="scientific">Streblomastix strix</name>
    <dbReference type="NCBI Taxonomy" id="222440"/>
    <lineage>
        <taxon>Eukaryota</taxon>
        <taxon>Metamonada</taxon>
        <taxon>Preaxostyla</taxon>
        <taxon>Oxymonadida</taxon>
        <taxon>Streblomastigidae</taxon>
        <taxon>Streblomastix</taxon>
    </lineage>
</organism>
<dbReference type="AlphaFoldDB" id="A0A5J4VH88"/>
<dbReference type="Pfam" id="PF07004">
    <property type="entry name" value="SHIPPO-rpt"/>
    <property type="match status" value="7"/>
</dbReference>
<dbReference type="OrthoDB" id="406368at2759"/>
<dbReference type="InterPro" id="IPR051291">
    <property type="entry name" value="CIMAP"/>
</dbReference>
<accession>A0A5J4VH88</accession>
<feature type="region of interest" description="Disordered" evidence="1">
    <location>
        <begin position="436"/>
        <end position="458"/>
    </location>
</feature>
<protein>
    <submittedName>
        <fullName evidence="2">Uncharacterized protein</fullName>
    </submittedName>
</protein>
<feature type="compositionally biased region" description="Polar residues" evidence="1">
    <location>
        <begin position="131"/>
        <end position="144"/>
    </location>
</feature>
<evidence type="ECO:0000313" key="3">
    <source>
        <dbReference type="Proteomes" id="UP000324800"/>
    </source>
</evidence>
<dbReference type="PANTHER" id="PTHR21580">
    <property type="entry name" value="SHIPPO-1-RELATED"/>
    <property type="match status" value="1"/>
</dbReference>
<gene>
    <name evidence="2" type="ORF">EZS28_022494</name>
</gene>